<proteinExistence type="predicted"/>
<organism evidence="1 2">
    <name type="scientific">Acidocella aminolytica 101 = DSM 11237</name>
    <dbReference type="NCBI Taxonomy" id="1120923"/>
    <lineage>
        <taxon>Bacteria</taxon>
        <taxon>Pseudomonadati</taxon>
        <taxon>Pseudomonadota</taxon>
        <taxon>Alphaproteobacteria</taxon>
        <taxon>Acetobacterales</taxon>
        <taxon>Acidocellaceae</taxon>
        <taxon>Acidocella</taxon>
    </lineage>
</organism>
<reference evidence="1 2" key="1">
    <citation type="submission" date="2012-11" db="EMBL/GenBank/DDBJ databases">
        <title>Whole genome sequence of Acidocella aminolytica 101 = DSM 11237.</title>
        <authorList>
            <person name="Azuma Y."/>
            <person name="Higashiura N."/>
            <person name="Hirakawa H."/>
            <person name="Matsushita K."/>
        </authorList>
    </citation>
    <scope>NUCLEOTIDE SEQUENCE [LARGE SCALE GENOMIC DNA]</scope>
    <source>
        <strain evidence="2">101 / DSM 11237</strain>
    </source>
</reference>
<sequence length="93" mass="10734">MPQVIVDREVGCLKPNYSLKFDLPKVPAIGSYLSIQRPNKPEPYGKDLVVRQAWWRLKHPETEGSCESGREKTGGVTEIFVECDPARHLLWWR</sequence>
<dbReference type="AlphaFoldDB" id="A0A0D6PL34"/>
<comment type="caution">
    <text evidence="1">The sequence shown here is derived from an EMBL/GenBank/DDBJ whole genome shotgun (WGS) entry which is preliminary data.</text>
</comment>
<accession>A0A0D6PL34</accession>
<gene>
    <name evidence="1" type="ORF">Aam_096_033</name>
</gene>
<name>A0A0D6PL34_9PROT</name>
<dbReference type="EMBL" id="BANC01000094">
    <property type="protein sequence ID" value="GAN81474.1"/>
    <property type="molecule type" value="Genomic_DNA"/>
</dbReference>
<dbReference type="Proteomes" id="UP000032668">
    <property type="component" value="Unassembled WGS sequence"/>
</dbReference>
<evidence type="ECO:0000313" key="1">
    <source>
        <dbReference type="EMBL" id="GAN81474.1"/>
    </source>
</evidence>
<keyword evidence="2" id="KW-1185">Reference proteome</keyword>
<protein>
    <submittedName>
        <fullName evidence="1">Uncharacterized protein</fullName>
    </submittedName>
</protein>
<evidence type="ECO:0000313" key="2">
    <source>
        <dbReference type="Proteomes" id="UP000032668"/>
    </source>
</evidence>